<evidence type="ECO:0000313" key="8">
    <source>
        <dbReference type="EMBL" id="KAA3479887.1"/>
    </source>
</evidence>
<evidence type="ECO:0000259" key="6">
    <source>
        <dbReference type="Pfam" id="PF07727"/>
    </source>
</evidence>
<keyword evidence="2" id="KW-0479">Metal-binding</keyword>
<evidence type="ECO:0000313" key="9">
    <source>
        <dbReference type="Proteomes" id="UP000325315"/>
    </source>
</evidence>
<evidence type="ECO:0000256" key="3">
    <source>
        <dbReference type="ARBA" id="ARBA00022750"/>
    </source>
</evidence>
<dbReference type="InterPro" id="IPR054722">
    <property type="entry name" value="PolX-like_BBD"/>
</dbReference>
<evidence type="ECO:0000256" key="5">
    <source>
        <dbReference type="SAM" id="Phobius"/>
    </source>
</evidence>
<dbReference type="EMBL" id="SMMG02000003">
    <property type="protein sequence ID" value="KAA3479887.1"/>
    <property type="molecule type" value="Genomic_DNA"/>
</dbReference>
<dbReference type="SUPFAM" id="SSF53098">
    <property type="entry name" value="Ribonuclease H-like"/>
    <property type="match status" value="1"/>
</dbReference>
<dbReference type="AlphaFoldDB" id="A0A5B6WFE2"/>
<dbReference type="OrthoDB" id="1749397at2759"/>
<dbReference type="Pfam" id="PF22936">
    <property type="entry name" value="Pol_BBD"/>
    <property type="match status" value="1"/>
</dbReference>
<gene>
    <name evidence="8" type="ORF">EPI10_020364</name>
</gene>
<evidence type="ECO:0000259" key="7">
    <source>
        <dbReference type="Pfam" id="PF22936"/>
    </source>
</evidence>
<organism evidence="8 9">
    <name type="scientific">Gossypium australe</name>
    <dbReference type="NCBI Taxonomy" id="47621"/>
    <lineage>
        <taxon>Eukaryota</taxon>
        <taxon>Viridiplantae</taxon>
        <taxon>Streptophyta</taxon>
        <taxon>Embryophyta</taxon>
        <taxon>Tracheophyta</taxon>
        <taxon>Spermatophyta</taxon>
        <taxon>Magnoliopsida</taxon>
        <taxon>eudicotyledons</taxon>
        <taxon>Gunneridae</taxon>
        <taxon>Pentapetalae</taxon>
        <taxon>rosids</taxon>
        <taxon>malvids</taxon>
        <taxon>Malvales</taxon>
        <taxon>Malvaceae</taxon>
        <taxon>Malvoideae</taxon>
        <taxon>Gossypium</taxon>
    </lineage>
</organism>
<evidence type="ECO:0000256" key="4">
    <source>
        <dbReference type="ARBA" id="ARBA00022801"/>
    </source>
</evidence>
<feature type="domain" description="Reverse transcriptase Ty1/copia-type" evidence="6">
    <location>
        <begin position="554"/>
        <end position="648"/>
    </location>
</feature>
<keyword evidence="5" id="KW-0472">Membrane</keyword>
<dbReference type="InterPro" id="IPR013103">
    <property type="entry name" value="RVT_2"/>
</dbReference>
<feature type="domain" description="Retrovirus-related Pol polyprotein from transposon TNT 1-94-like beta-barrel" evidence="7">
    <location>
        <begin position="101"/>
        <end position="179"/>
    </location>
</feature>
<reference evidence="9" key="1">
    <citation type="journal article" date="2019" name="Plant Biotechnol. J.">
        <title>Genome sequencing of the Australian wild diploid species Gossypium australe highlights disease resistance and delayed gland morphogenesis.</title>
        <authorList>
            <person name="Cai Y."/>
            <person name="Cai X."/>
            <person name="Wang Q."/>
            <person name="Wang P."/>
            <person name="Zhang Y."/>
            <person name="Cai C."/>
            <person name="Xu Y."/>
            <person name="Wang K."/>
            <person name="Zhou Z."/>
            <person name="Wang C."/>
            <person name="Geng S."/>
            <person name="Li B."/>
            <person name="Dong Q."/>
            <person name="Hou Y."/>
            <person name="Wang H."/>
            <person name="Ai P."/>
            <person name="Liu Z."/>
            <person name="Yi F."/>
            <person name="Sun M."/>
            <person name="An G."/>
            <person name="Cheng J."/>
            <person name="Zhang Y."/>
            <person name="Shi Q."/>
            <person name="Xie Y."/>
            <person name="Shi X."/>
            <person name="Chang Y."/>
            <person name="Huang F."/>
            <person name="Chen Y."/>
            <person name="Hong S."/>
            <person name="Mi L."/>
            <person name="Sun Q."/>
            <person name="Zhang L."/>
            <person name="Zhou B."/>
            <person name="Peng R."/>
            <person name="Zhang X."/>
            <person name="Liu F."/>
        </authorList>
    </citation>
    <scope>NUCLEOTIDE SEQUENCE [LARGE SCALE GENOMIC DNA]</scope>
    <source>
        <strain evidence="9">cv. PA1801</strain>
    </source>
</reference>
<keyword evidence="5" id="KW-0812">Transmembrane</keyword>
<dbReference type="InterPro" id="IPR012337">
    <property type="entry name" value="RNaseH-like_sf"/>
</dbReference>
<name>A0A5B6WFE2_9ROSI</name>
<dbReference type="PANTHER" id="PTHR42648">
    <property type="entry name" value="TRANSPOSASE, PUTATIVE-RELATED"/>
    <property type="match status" value="1"/>
</dbReference>
<dbReference type="GO" id="GO:0046872">
    <property type="term" value="F:metal ion binding"/>
    <property type="evidence" value="ECO:0007669"/>
    <property type="project" value="UniProtKB-KW"/>
</dbReference>
<accession>A0A5B6WFE2</accession>
<keyword evidence="3" id="KW-0064">Aspartyl protease</keyword>
<protein>
    <submittedName>
        <fullName evidence="8">Retrovirus-related Pol polyprotein from transposon TNT 1-94</fullName>
    </submittedName>
</protein>
<keyword evidence="1" id="KW-0645">Protease</keyword>
<feature type="transmembrane region" description="Helical" evidence="5">
    <location>
        <begin position="47"/>
        <end position="69"/>
    </location>
</feature>
<keyword evidence="5" id="KW-1133">Transmembrane helix</keyword>
<dbReference type="InterPro" id="IPR039537">
    <property type="entry name" value="Retrotran_Ty1/copia-like"/>
</dbReference>
<proteinExistence type="predicted"/>
<feature type="transmembrane region" description="Helical" evidence="5">
    <location>
        <begin position="14"/>
        <end position="35"/>
    </location>
</feature>
<feature type="domain" description="Reverse transcriptase Ty1/copia-type" evidence="6">
    <location>
        <begin position="468"/>
        <end position="548"/>
    </location>
</feature>
<sequence>MVDRLVWTQLLARIMGRVPTLLGLRLLVIIPYRIIVCHGELNQGHMFMMLTLPHALACLVFLIFMHLILTTSGSNINTTQYGSHFDNDDSYILMSVGTTSWCLDSGATHYVCRKATALHESTLYSGTSPLLVGDGSPTTISCVGSSIFPTTSKMLHLSNVLCVLNIRKNLLSVSQFAKNNNVCFELHSSYCIVKDIPTWEILLRGHTLEGLYYFSPVTPTSSVDAPSVHNTRLQPRNDNDDVFALWHCRIAQANLPMDYWGYAFYSVVHLINRLPTPILKGQSPYQVLYGHEPTYDHLRVFGCCCFPYLRLFAHHKLEFRSQPNTFLGVKPSPSISTYVPLVQSIDSSLAATIESSTNTSSSPPRCSFMSSPSGGSFAELDSTHEGFRLSTSADVGGSSALGIAPSALLSVPLGNTYTMITRSKVEIFKPKALSVEAIDYEPRTIEEALDNPEWRLAVQAEFDAFVANSTWELVSLPHGRKVIGCKWFFKVKKNPDGTIARRNARLVAKGCSQVPRCDFKETFSPMVKPATIRTILTVAVSRGWQLHQSGSAGEQLVCHLTKALYGLRQLPRAWFDKLKRFLVNTDFLLVTTESVIYVLVYVDDITVTGSTANSINGFIQMLHNEFSLKDMGDLHYFLDIEVTRSSTGKCPHANNQFSALSKDEGERFVDPTKYRIHAYAYFSSFGALKENLTGLDSDDHRSTSGYCVLAAATSDITWLVSLLTELQIHSTDSSTVWCDNSSAIVVATNPVLHSKFKHVELDLFFVREKVADGSLVVGEVLALD</sequence>
<dbReference type="Proteomes" id="UP000325315">
    <property type="component" value="Unassembled WGS sequence"/>
</dbReference>
<keyword evidence="4" id="KW-0378">Hydrolase</keyword>
<dbReference type="InterPro" id="IPR043502">
    <property type="entry name" value="DNA/RNA_pol_sf"/>
</dbReference>
<comment type="caution">
    <text evidence="8">The sequence shown here is derived from an EMBL/GenBank/DDBJ whole genome shotgun (WGS) entry which is preliminary data.</text>
</comment>
<dbReference type="PANTHER" id="PTHR42648:SF26">
    <property type="entry name" value="INTEGRASE CATALYTIC DOMAIN-CONTAINING PROTEIN"/>
    <property type="match status" value="1"/>
</dbReference>
<dbReference type="SUPFAM" id="SSF56672">
    <property type="entry name" value="DNA/RNA polymerases"/>
    <property type="match status" value="1"/>
</dbReference>
<dbReference type="CDD" id="cd09272">
    <property type="entry name" value="RNase_HI_RT_Ty1"/>
    <property type="match status" value="1"/>
</dbReference>
<keyword evidence="9" id="KW-1185">Reference proteome</keyword>
<dbReference type="Pfam" id="PF07727">
    <property type="entry name" value="RVT_2"/>
    <property type="match status" value="2"/>
</dbReference>
<dbReference type="GO" id="GO:0004190">
    <property type="term" value="F:aspartic-type endopeptidase activity"/>
    <property type="evidence" value="ECO:0007669"/>
    <property type="project" value="UniProtKB-KW"/>
</dbReference>
<evidence type="ECO:0000256" key="2">
    <source>
        <dbReference type="ARBA" id="ARBA00022723"/>
    </source>
</evidence>
<dbReference type="GO" id="GO:0006508">
    <property type="term" value="P:proteolysis"/>
    <property type="evidence" value="ECO:0007669"/>
    <property type="project" value="UniProtKB-KW"/>
</dbReference>
<evidence type="ECO:0000256" key="1">
    <source>
        <dbReference type="ARBA" id="ARBA00022670"/>
    </source>
</evidence>